<evidence type="ECO:0000256" key="1">
    <source>
        <dbReference type="SAM" id="Phobius"/>
    </source>
</evidence>
<name>A0A9Q0ZF50_SALPP</name>
<comment type="caution">
    <text evidence="2">The sequence shown here is derived from an EMBL/GenBank/DDBJ whole genome shotgun (WGS) entry which is preliminary data.</text>
</comment>
<evidence type="ECO:0000313" key="2">
    <source>
        <dbReference type="EMBL" id="KAJ6732240.1"/>
    </source>
</evidence>
<reference evidence="2" key="2">
    <citation type="journal article" date="2023" name="Int. J. Mol. Sci.">
        <title>De Novo Assembly and Annotation of 11 Diverse Shrub Willow (Salix) Genomes Reveals Novel Gene Organization in Sex-Linked Regions.</title>
        <authorList>
            <person name="Hyden B."/>
            <person name="Feng K."/>
            <person name="Yates T.B."/>
            <person name="Jawdy S."/>
            <person name="Cereghino C."/>
            <person name="Smart L.B."/>
            <person name="Muchero W."/>
        </authorList>
    </citation>
    <scope>NUCLEOTIDE SEQUENCE</scope>
    <source>
        <tissue evidence="2">Shoot tip</tissue>
    </source>
</reference>
<keyword evidence="3" id="KW-1185">Reference proteome</keyword>
<evidence type="ECO:0000313" key="3">
    <source>
        <dbReference type="Proteomes" id="UP001151532"/>
    </source>
</evidence>
<organism evidence="2 3">
    <name type="scientific">Salix purpurea</name>
    <name type="common">Purple osier willow</name>
    <dbReference type="NCBI Taxonomy" id="77065"/>
    <lineage>
        <taxon>Eukaryota</taxon>
        <taxon>Viridiplantae</taxon>
        <taxon>Streptophyta</taxon>
        <taxon>Embryophyta</taxon>
        <taxon>Tracheophyta</taxon>
        <taxon>Spermatophyta</taxon>
        <taxon>Magnoliopsida</taxon>
        <taxon>eudicotyledons</taxon>
        <taxon>Gunneridae</taxon>
        <taxon>Pentapetalae</taxon>
        <taxon>rosids</taxon>
        <taxon>fabids</taxon>
        <taxon>Malpighiales</taxon>
        <taxon>Salicaceae</taxon>
        <taxon>Saliceae</taxon>
        <taxon>Salix</taxon>
    </lineage>
</organism>
<keyword evidence="1" id="KW-0472">Membrane</keyword>
<protein>
    <submittedName>
        <fullName evidence="2">Uncharacterized protein</fullName>
    </submittedName>
</protein>
<sequence length="50" mass="5634">MIILADEIACYISVELLISSGFLVLVMITIPFYTMKSAWLEIVFTSNHVP</sequence>
<dbReference type="Proteomes" id="UP001151532">
    <property type="component" value="Chromosome 18"/>
</dbReference>
<dbReference type="EMBL" id="JAPFFK010000012">
    <property type="protein sequence ID" value="KAJ6732240.1"/>
    <property type="molecule type" value="Genomic_DNA"/>
</dbReference>
<feature type="transmembrane region" description="Helical" evidence="1">
    <location>
        <begin position="12"/>
        <end position="33"/>
    </location>
</feature>
<accession>A0A9Q0ZF50</accession>
<keyword evidence="1" id="KW-0812">Transmembrane</keyword>
<feature type="non-terminal residue" evidence="2">
    <location>
        <position position="50"/>
    </location>
</feature>
<dbReference type="AlphaFoldDB" id="A0A9Q0ZF50"/>
<gene>
    <name evidence="2" type="ORF">OIU79_003378</name>
</gene>
<keyword evidence="1" id="KW-1133">Transmembrane helix</keyword>
<reference evidence="2" key="1">
    <citation type="submission" date="2022-11" db="EMBL/GenBank/DDBJ databases">
        <authorList>
            <person name="Hyden B.L."/>
            <person name="Feng K."/>
            <person name="Yates T."/>
            <person name="Jawdy S."/>
            <person name="Smart L.B."/>
            <person name="Muchero W."/>
        </authorList>
    </citation>
    <scope>NUCLEOTIDE SEQUENCE</scope>
    <source>
        <tissue evidence="2">Shoot tip</tissue>
    </source>
</reference>
<proteinExistence type="predicted"/>